<keyword evidence="3" id="KW-1185">Reference proteome</keyword>
<dbReference type="Pfam" id="PF01243">
    <property type="entry name" value="PNPOx_N"/>
    <property type="match status" value="1"/>
</dbReference>
<evidence type="ECO:0000313" key="2">
    <source>
        <dbReference type="EMBL" id="SDF67818.1"/>
    </source>
</evidence>
<dbReference type="Proteomes" id="UP000199705">
    <property type="component" value="Unassembled WGS sequence"/>
</dbReference>
<dbReference type="EMBL" id="FNCG01000001">
    <property type="protein sequence ID" value="SDF67818.1"/>
    <property type="molecule type" value="Genomic_DNA"/>
</dbReference>
<dbReference type="AlphaFoldDB" id="A0A1G7N192"/>
<dbReference type="PANTHER" id="PTHR42815">
    <property type="entry name" value="FAD-BINDING, PUTATIVE (AFU_ORTHOLOGUE AFUA_6G07600)-RELATED"/>
    <property type="match status" value="1"/>
</dbReference>
<dbReference type="InterPro" id="IPR012349">
    <property type="entry name" value="Split_barrel_FMN-bd"/>
</dbReference>
<feature type="domain" description="Pyridoxamine 5'-phosphate oxidase N-terminal" evidence="1">
    <location>
        <begin position="62"/>
        <end position="156"/>
    </location>
</feature>
<protein>
    <recommendedName>
        <fullName evidence="1">Pyridoxamine 5'-phosphate oxidase N-terminal domain-containing protein</fullName>
    </recommendedName>
</protein>
<evidence type="ECO:0000259" key="1">
    <source>
        <dbReference type="Pfam" id="PF01243"/>
    </source>
</evidence>
<proteinExistence type="predicted"/>
<dbReference type="STRING" id="551996.SAMN05192573_101106"/>
<organism evidence="2 3">
    <name type="scientific">Mucilaginibacter gossypii</name>
    <dbReference type="NCBI Taxonomy" id="551996"/>
    <lineage>
        <taxon>Bacteria</taxon>
        <taxon>Pseudomonadati</taxon>
        <taxon>Bacteroidota</taxon>
        <taxon>Sphingobacteriia</taxon>
        <taxon>Sphingobacteriales</taxon>
        <taxon>Sphingobacteriaceae</taxon>
        <taxon>Mucilaginibacter</taxon>
    </lineage>
</organism>
<evidence type="ECO:0000313" key="3">
    <source>
        <dbReference type="Proteomes" id="UP000199705"/>
    </source>
</evidence>
<reference evidence="3" key="1">
    <citation type="submission" date="2016-10" db="EMBL/GenBank/DDBJ databases">
        <authorList>
            <person name="Varghese N."/>
            <person name="Submissions S."/>
        </authorList>
    </citation>
    <scope>NUCLEOTIDE SEQUENCE [LARGE SCALE GENOMIC DNA]</scope>
    <source>
        <strain evidence="3">Gh-67</strain>
    </source>
</reference>
<dbReference type="PANTHER" id="PTHR42815:SF2">
    <property type="entry name" value="FAD-BINDING, PUTATIVE (AFU_ORTHOLOGUE AFUA_6G07600)-RELATED"/>
    <property type="match status" value="1"/>
</dbReference>
<name>A0A1G7N192_9SPHI</name>
<dbReference type="InterPro" id="IPR011576">
    <property type="entry name" value="Pyridox_Oxase_N"/>
</dbReference>
<dbReference type="Gene3D" id="2.30.110.10">
    <property type="entry name" value="Electron Transport, Fmn-binding Protein, Chain A"/>
    <property type="match status" value="1"/>
</dbReference>
<sequence length="224" mass="25975">MPALHCRAGISIYLKIVYIMNFARFAFTDGVKKLQEKYGSRSSYARMESLMADKDGITEPEQMFIESRDSFYMASIGENGYPYIQHRGGPAGFIKVIDNHTLGVVDFRGNKQYISVGNVMEHPQVSLFLMDYPHKTRLKIYADARIVELADNPELFDLIDPAEYKHTPERMLIFDVKAFDWNCPQHITPRYTVDEIKEAFAPQNEYVLKLEYEIAKLKKQLEEK</sequence>
<accession>A0A1G7N192</accession>
<gene>
    <name evidence="2" type="ORF">SAMN05192573_101106</name>
</gene>
<dbReference type="SUPFAM" id="SSF50475">
    <property type="entry name" value="FMN-binding split barrel"/>
    <property type="match status" value="1"/>
</dbReference>